<dbReference type="InterPro" id="IPR014942">
    <property type="entry name" value="AbiEii"/>
</dbReference>
<evidence type="ECO:0000313" key="1">
    <source>
        <dbReference type="EMBL" id="ODR10122.1"/>
    </source>
</evidence>
<dbReference type="AlphaFoldDB" id="A0A1E3T6X9"/>
<evidence type="ECO:0008006" key="3">
    <source>
        <dbReference type="Google" id="ProtNLM"/>
    </source>
</evidence>
<sequence length="298" mass="33108">MSPISRETAGGRAYINLQRRAKESRRNTQELLQLYILEGFLARLSHSPSSGKFVLKGGVLLAAFGSRRPTRDIDLAGQDLGNSEAEIVALIKSTLKVRLPEDDGIEFNADTVRSEIIREDDEYSGVRVTADAQVATSRHKFHVDVSVGDPIVPSPTLVSVPRLLGGEPITLNGYPLHMVHAEKVVTAIQRGVANTRWRDFGDIWVLSRAHAQDGTDLQMAIREVAQHRQAELIPLADVLDGYPQLAQSRWAAWRNRQGRDELPEQFADLLAEVIAFAEPAITEDLTDMTWSPDDGTWR</sequence>
<dbReference type="RefSeq" id="WP_069398858.1">
    <property type="nucleotide sequence ID" value="NZ_MIHC01000003.1"/>
</dbReference>
<accession>A0A1E3T6X9</accession>
<keyword evidence="2" id="KW-1185">Reference proteome</keyword>
<dbReference type="EMBL" id="MIHC01000003">
    <property type="protein sequence ID" value="ODR10122.1"/>
    <property type="molecule type" value="Genomic_DNA"/>
</dbReference>
<gene>
    <name evidence="1" type="ORF">BHQ21_03200</name>
</gene>
<name>A0A1E3T6X9_9MYCO</name>
<dbReference type="Pfam" id="PF08843">
    <property type="entry name" value="AbiEii"/>
    <property type="match status" value="1"/>
</dbReference>
<proteinExistence type="predicted"/>
<dbReference type="Proteomes" id="UP000094224">
    <property type="component" value="Unassembled WGS sequence"/>
</dbReference>
<evidence type="ECO:0000313" key="2">
    <source>
        <dbReference type="Proteomes" id="UP000094224"/>
    </source>
</evidence>
<protein>
    <recommendedName>
        <fullName evidence="3">Nucleotidyl transferase AbiEii/AbiGii toxin family protein</fullName>
    </recommendedName>
</protein>
<comment type="caution">
    <text evidence="1">The sequence shown here is derived from an EMBL/GenBank/DDBJ whole genome shotgun (WGS) entry which is preliminary data.</text>
</comment>
<reference evidence="2" key="1">
    <citation type="submission" date="2016-09" db="EMBL/GenBank/DDBJ databases">
        <authorList>
            <person name="Greninger A.L."/>
            <person name="Jerome K.R."/>
            <person name="Mcnair B."/>
            <person name="Wallis C."/>
            <person name="Fang F."/>
        </authorList>
    </citation>
    <scope>NUCLEOTIDE SEQUENCE [LARGE SCALE GENOMIC DNA]</scope>
    <source>
        <strain evidence="2">BC1_M4</strain>
    </source>
</reference>
<organism evidence="1 2">
    <name type="scientific">Mycobacterium sherrisii</name>
    <dbReference type="NCBI Taxonomy" id="243061"/>
    <lineage>
        <taxon>Bacteria</taxon>
        <taxon>Bacillati</taxon>
        <taxon>Actinomycetota</taxon>
        <taxon>Actinomycetes</taxon>
        <taxon>Mycobacteriales</taxon>
        <taxon>Mycobacteriaceae</taxon>
        <taxon>Mycobacterium</taxon>
        <taxon>Mycobacterium simiae complex</taxon>
    </lineage>
</organism>